<organism evidence="2 3">
    <name type="scientific">Rangifer tarandus platyrhynchus</name>
    <name type="common">Svalbard reindeer</name>
    <dbReference type="NCBI Taxonomy" id="3082113"/>
    <lineage>
        <taxon>Eukaryota</taxon>
        <taxon>Metazoa</taxon>
        <taxon>Chordata</taxon>
        <taxon>Craniata</taxon>
        <taxon>Vertebrata</taxon>
        <taxon>Euteleostomi</taxon>
        <taxon>Mammalia</taxon>
        <taxon>Eutheria</taxon>
        <taxon>Laurasiatheria</taxon>
        <taxon>Artiodactyla</taxon>
        <taxon>Ruminantia</taxon>
        <taxon>Pecora</taxon>
        <taxon>Cervidae</taxon>
        <taxon>Odocoileinae</taxon>
        <taxon>Rangifer</taxon>
    </lineage>
</organism>
<dbReference type="Proteomes" id="UP001176941">
    <property type="component" value="Chromosome 20"/>
</dbReference>
<evidence type="ECO:0000256" key="1">
    <source>
        <dbReference type="SAM" id="MobiDB-lite"/>
    </source>
</evidence>
<dbReference type="EMBL" id="OX459956">
    <property type="protein sequence ID" value="CAI9161993.1"/>
    <property type="molecule type" value="Genomic_DNA"/>
</dbReference>
<feature type="compositionally biased region" description="Gly residues" evidence="1">
    <location>
        <begin position="175"/>
        <end position="184"/>
    </location>
</feature>
<gene>
    <name evidence="2" type="ORF">MRATA1EN1_LOCUS10955</name>
</gene>
<accession>A0ABN8YK86</accession>
<feature type="region of interest" description="Disordered" evidence="1">
    <location>
        <begin position="38"/>
        <end position="98"/>
    </location>
</feature>
<evidence type="ECO:0000313" key="2">
    <source>
        <dbReference type="EMBL" id="CAI9161993.1"/>
    </source>
</evidence>
<name>A0ABN8YK86_RANTA</name>
<sequence length="195" mass="20614">MLTPHPHMHTYTHNLDRHTLTHPCVHTHPDMPLSCAGVHTHTGLPPPRPDTQSHLPRFHCRRGSPDLQSPPQPASNAPGASTGKREAENGLGFTRPSPQAVCPALTGQAGPQRWLCSLEAAQPSQVSCLPKLTPHPQEAAGPPVGGTGLSEAQLHTVSVPTLGQKSHNTCHLQGEGHGTRGPGTSGEPRLTLPHP</sequence>
<feature type="region of interest" description="Disordered" evidence="1">
    <location>
        <begin position="164"/>
        <end position="195"/>
    </location>
</feature>
<protein>
    <submittedName>
        <fullName evidence="2">Uncharacterized protein</fullName>
    </submittedName>
</protein>
<keyword evidence="3" id="KW-1185">Reference proteome</keyword>
<proteinExistence type="predicted"/>
<evidence type="ECO:0000313" key="3">
    <source>
        <dbReference type="Proteomes" id="UP001176941"/>
    </source>
</evidence>
<reference evidence="2" key="1">
    <citation type="submission" date="2023-04" db="EMBL/GenBank/DDBJ databases">
        <authorList>
            <consortium name="ELIXIR-Norway"/>
        </authorList>
    </citation>
    <scope>NUCLEOTIDE SEQUENCE [LARGE SCALE GENOMIC DNA]</scope>
</reference>